<organism evidence="3 4">
    <name type="scientific">Amphibalanus amphitrite</name>
    <name type="common">Striped barnacle</name>
    <name type="synonym">Balanus amphitrite</name>
    <dbReference type="NCBI Taxonomy" id="1232801"/>
    <lineage>
        <taxon>Eukaryota</taxon>
        <taxon>Metazoa</taxon>
        <taxon>Ecdysozoa</taxon>
        <taxon>Arthropoda</taxon>
        <taxon>Crustacea</taxon>
        <taxon>Multicrustacea</taxon>
        <taxon>Cirripedia</taxon>
        <taxon>Thoracica</taxon>
        <taxon>Thoracicalcarea</taxon>
        <taxon>Balanomorpha</taxon>
        <taxon>Balanoidea</taxon>
        <taxon>Balanidae</taxon>
        <taxon>Amphibalaninae</taxon>
        <taxon>Amphibalanus</taxon>
    </lineage>
</organism>
<sequence length="236" mass="25204">MNWIKYNQPKKLDRRRVDHAPARPSVQACPAPRPGGSGGSRRTATWNRNPDVFRLQLARRMAHPVPRGEQHHQSRRQPEAETPVARRPPTAGRLFASTPKSPAEGQTAGSSNWPERSPPHPATASESSLDTTGRSLLFPETFPGATGAMSGGGAMPSGGGAAGDAPQLDRVVADLEVAARQLDAALDEVAQLKARAASVALQLTAQFDPELTVRLERLEAERSRAEAAVGQPAARQ</sequence>
<evidence type="ECO:0000256" key="2">
    <source>
        <dbReference type="SAM" id="MobiDB-lite"/>
    </source>
</evidence>
<comment type="caution">
    <text evidence="3">The sequence shown here is derived from an EMBL/GenBank/DDBJ whole genome shotgun (WGS) entry which is preliminary data.</text>
</comment>
<evidence type="ECO:0000313" key="4">
    <source>
        <dbReference type="Proteomes" id="UP000440578"/>
    </source>
</evidence>
<dbReference type="EMBL" id="VIIS01001693">
    <property type="protein sequence ID" value="KAF0294343.1"/>
    <property type="molecule type" value="Genomic_DNA"/>
</dbReference>
<proteinExistence type="predicted"/>
<feature type="region of interest" description="Disordered" evidence="2">
    <location>
        <begin position="1"/>
        <end position="165"/>
    </location>
</feature>
<feature type="coiled-coil region" evidence="1">
    <location>
        <begin position="168"/>
        <end position="202"/>
    </location>
</feature>
<dbReference type="AlphaFoldDB" id="A0A6A4VL25"/>
<feature type="compositionally biased region" description="Polar residues" evidence="2">
    <location>
        <begin position="124"/>
        <end position="134"/>
    </location>
</feature>
<protein>
    <submittedName>
        <fullName evidence="3">Uncharacterized protein</fullName>
    </submittedName>
</protein>
<keyword evidence="4" id="KW-1185">Reference proteome</keyword>
<feature type="compositionally biased region" description="Basic and acidic residues" evidence="2">
    <location>
        <begin position="66"/>
        <end position="79"/>
    </location>
</feature>
<keyword evidence="1" id="KW-0175">Coiled coil</keyword>
<evidence type="ECO:0000256" key="1">
    <source>
        <dbReference type="SAM" id="Coils"/>
    </source>
</evidence>
<evidence type="ECO:0000313" key="3">
    <source>
        <dbReference type="EMBL" id="KAF0294343.1"/>
    </source>
</evidence>
<dbReference type="Proteomes" id="UP000440578">
    <property type="component" value="Unassembled WGS sequence"/>
</dbReference>
<feature type="compositionally biased region" description="Gly residues" evidence="2">
    <location>
        <begin position="149"/>
        <end position="162"/>
    </location>
</feature>
<accession>A0A6A4VL25</accession>
<reference evidence="3 4" key="1">
    <citation type="submission" date="2019-07" db="EMBL/GenBank/DDBJ databases">
        <title>Draft genome assembly of a fouling barnacle, Amphibalanus amphitrite (Darwin, 1854): The first reference genome for Thecostraca.</title>
        <authorList>
            <person name="Kim W."/>
        </authorList>
    </citation>
    <scope>NUCLEOTIDE SEQUENCE [LARGE SCALE GENOMIC DNA]</scope>
    <source>
        <strain evidence="3">SNU_AA5</strain>
        <tissue evidence="3">Soma without cirri and trophi</tissue>
    </source>
</reference>
<gene>
    <name evidence="3" type="ORF">FJT64_007979</name>
</gene>
<name>A0A6A4VL25_AMPAM</name>